<dbReference type="Pfam" id="PF04932">
    <property type="entry name" value="Wzy_C"/>
    <property type="match status" value="1"/>
</dbReference>
<keyword evidence="4 5" id="KW-0472">Membrane</keyword>
<dbReference type="PANTHER" id="PTHR37422:SF23">
    <property type="entry name" value="TEICHURONIC ACID BIOSYNTHESIS PROTEIN TUAE"/>
    <property type="match status" value="1"/>
</dbReference>
<name>A0ABU1CB79_9GAMM</name>
<dbReference type="RefSeq" id="WP_309260840.1">
    <property type="nucleotide sequence ID" value="NZ_JARUHG010000001.1"/>
</dbReference>
<keyword evidence="7" id="KW-0436">Ligase</keyword>
<feature type="transmembrane region" description="Helical" evidence="5">
    <location>
        <begin position="225"/>
        <end position="241"/>
    </location>
</feature>
<reference evidence="7 8" key="1">
    <citation type="submission" date="2023-04" db="EMBL/GenBank/DDBJ databases">
        <title>Lysobacter sp. strain UC isolated from soil sample.</title>
        <authorList>
            <person name="Choksket S."/>
            <person name="Harshvardhan F."/>
            <person name="Rana R."/>
            <person name="Patil P.B."/>
            <person name="Korpole S."/>
        </authorList>
    </citation>
    <scope>NUCLEOTIDE SEQUENCE [LARGE SCALE GENOMIC DNA]</scope>
    <source>
        <strain evidence="7 8">UC</strain>
    </source>
</reference>
<comment type="caution">
    <text evidence="7">The sequence shown here is derived from an EMBL/GenBank/DDBJ whole genome shotgun (WGS) entry which is preliminary data.</text>
</comment>
<dbReference type="EMBL" id="JARUHG010000001">
    <property type="protein sequence ID" value="MDR0181659.1"/>
    <property type="molecule type" value="Genomic_DNA"/>
</dbReference>
<feature type="transmembrane region" description="Helical" evidence="5">
    <location>
        <begin position="39"/>
        <end position="58"/>
    </location>
</feature>
<feature type="domain" description="O-antigen ligase-related" evidence="6">
    <location>
        <begin position="233"/>
        <end position="370"/>
    </location>
</feature>
<evidence type="ECO:0000256" key="3">
    <source>
        <dbReference type="ARBA" id="ARBA00022989"/>
    </source>
</evidence>
<feature type="transmembrane region" description="Helical" evidence="5">
    <location>
        <begin position="392"/>
        <end position="410"/>
    </location>
</feature>
<feature type="transmembrane region" description="Helical" evidence="5">
    <location>
        <begin position="193"/>
        <end position="213"/>
    </location>
</feature>
<protein>
    <submittedName>
        <fullName evidence="7">O-antigen ligase family protein</fullName>
    </submittedName>
</protein>
<evidence type="ECO:0000313" key="7">
    <source>
        <dbReference type="EMBL" id="MDR0181659.1"/>
    </source>
</evidence>
<evidence type="ECO:0000256" key="1">
    <source>
        <dbReference type="ARBA" id="ARBA00004141"/>
    </source>
</evidence>
<feature type="transmembrane region" description="Helical" evidence="5">
    <location>
        <begin position="361"/>
        <end position="380"/>
    </location>
</feature>
<proteinExistence type="predicted"/>
<dbReference type="InterPro" id="IPR007016">
    <property type="entry name" value="O-antigen_ligase-rel_domated"/>
</dbReference>
<feature type="transmembrane region" description="Helical" evidence="5">
    <location>
        <begin position="151"/>
        <end position="173"/>
    </location>
</feature>
<organism evidence="7 8">
    <name type="scientific">Lysobacter arvi</name>
    <dbReference type="NCBI Taxonomy" id="3038776"/>
    <lineage>
        <taxon>Bacteria</taxon>
        <taxon>Pseudomonadati</taxon>
        <taxon>Pseudomonadota</taxon>
        <taxon>Gammaproteobacteria</taxon>
        <taxon>Lysobacterales</taxon>
        <taxon>Lysobacteraceae</taxon>
        <taxon>Lysobacter</taxon>
    </lineage>
</organism>
<feature type="transmembrane region" description="Helical" evidence="5">
    <location>
        <begin position="416"/>
        <end position="432"/>
    </location>
</feature>
<feature type="transmembrane region" description="Helical" evidence="5">
    <location>
        <begin position="14"/>
        <end position="33"/>
    </location>
</feature>
<keyword evidence="8" id="KW-1185">Reference proteome</keyword>
<gene>
    <name evidence="7" type="ORF">P8609_01575</name>
</gene>
<dbReference type="InterPro" id="IPR051533">
    <property type="entry name" value="WaaL-like"/>
</dbReference>
<dbReference type="GO" id="GO:0016874">
    <property type="term" value="F:ligase activity"/>
    <property type="evidence" value="ECO:0007669"/>
    <property type="project" value="UniProtKB-KW"/>
</dbReference>
<keyword evidence="2 5" id="KW-0812">Transmembrane</keyword>
<feature type="transmembrane region" description="Helical" evidence="5">
    <location>
        <begin position="247"/>
        <end position="263"/>
    </location>
</feature>
<evidence type="ECO:0000256" key="2">
    <source>
        <dbReference type="ARBA" id="ARBA00022692"/>
    </source>
</evidence>
<dbReference type="PANTHER" id="PTHR37422">
    <property type="entry name" value="TEICHURONIC ACID BIOSYNTHESIS PROTEIN TUAE"/>
    <property type="match status" value="1"/>
</dbReference>
<feature type="transmembrane region" description="Helical" evidence="5">
    <location>
        <begin position="124"/>
        <end position="144"/>
    </location>
</feature>
<feature type="transmembrane region" description="Helical" evidence="5">
    <location>
        <begin position="270"/>
        <end position="289"/>
    </location>
</feature>
<evidence type="ECO:0000256" key="4">
    <source>
        <dbReference type="ARBA" id="ARBA00023136"/>
    </source>
</evidence>
<comment type="subcellular location">
    <subcellularLocation>
        <location evidence="1">Membrane</location>
        <topology evidence="1">Multi-pass membrane protein</topology>
    </subcellularLocation>
</comment>
<accession>A0ABU1CB79</accession>
<dbReference type="Proteomes" id="UP001233535">
    <property type="component" value="Unassembled WGS sequence"/>
</dbReference>
<keyword evidence="3 5" id="KW-1133">Transmembrane helix</keyword>
<evidence type="ECO:0000259" key="6">
    <source>
        <dbReference type="Pfam" id="PF04932"/>
    </source>
</evidence>
<evidence type="ECO:0000256" key="5">
    <source>
        <dbReference type="SAM" id="Phobius"/>
    </source>
</evidence>
<sequence length="441" mass="47277">MLPVRTIPQGEDRALEFLAAALVVSAFAFGGGSRGLGDVIVLLTSLPVLFVACLRWSWAMQPLPVRVAVLTVAGAIAWHAVQLILLPASWIRFLPMRAEMLADLEVAQAAPSWLPMTLDRWGTIRSMVALTVFGAMLSMFSSLGRGGRIRLLKVAVLTGCAMSLLGYAQAAAGQRSGLRFYDYHHMIGALGTFANRNHFACLMAMLAPIAIGLAAQATKARKTGALMWHGAATTLLLAAGLSFSRTGFVLACASAVAAFLLTSSRLKRSLLGVAFAVLAAAGLITAYAWSGLSARLQQDPLKDLRWQYVRYGWQAVKAYFPYGSGPGSFQHAYAPFEPVAKMGHVYALHAHNEFLELALEWGLVGGVFIIAVLVLLFFVVRNKLIVAERRSAILVGSVVATTVPMLHSLVDYPLRTYAIMAALALASSMALSRGDSKGGRE</sequence>
<evidence type="ECO:0000313" key="8">
    <source>
        <dbReference type="Proteomes" id="UP001233535"/>
    </source>
</evidence>
<feature type="transmembrane region" description="Helical" evidence="5">
    <location>
        <begin position="67"/>
        <end position="91"/>
    </location>
</feature>